<dbReference type="EMBL" id="SDHX01000002">
    <property type="protein sequence ID" value="RXK53869.1"/>
    <property type="molecule type" value="Genomic_DNA"/>
</dbReference>
<dbReference type="InterPro" id="IPR007318">
    <property type="entry name" value="Phopholipid_MeTrfase"/>
</dbReference>
<dbReference type="GO" id="GO:0032259">
    <property type="term" value="P:methylation"/>
    <property type="evidence" value="ECO:0007669"/>
    <property type="project" value="UniProtKB-KW"/>
</dbReference>
<dbReference type="Gene3D" id="1.20.120.1630">
    <property type="match status" value="1"/>
</dbReference>
<name>A0A4Q1C6B1_9BACT</name>
<dbReference type="PANTHER" id="PTHR43847">
    <property type="entry name" value="BLL3993 PROTEIN"/>
    <property type="match status" value="1"/>
</dbReference>
<keyword evidence="6" id="KW-0489">Methyltransferase</keyword>
<dbReference type="OrthoDB" id="195372at2"/>
<dbReference type="Proteomes" id="UP000290218">
    <property type="component" value="Unassembled WGS sequence"/>
</dbReference>
<proteinExistence type="predicted"/>
<feature type="transmembrane region" description="Helical" evidence="5">
    <location>
        <begin position="58"/>
        <end position="75"/>
    </location>
</feature>
<keyword evidence="7" id="KW-1185">Reference proteome</keyword>
<sequence length="223" mass="25221">MAATRLVCAREGRGRAIPRQRVLPAHAAYVRSGIATGARAAHFPAGPFMKPLWLLLKNLLYVIVVPGVMAGWLPLRLFERRPQWPANWDALPLTGLALAAVGLVFFLFSAAILAARGQGTPAFFDPTKKLTRRGPYKWVRNPMYLALMALVGGEALLFRSWHIGVYWVFLVCGLHLLVIGYEEANLRFRFGAIYEDYRRDVPRWFPRKPKPVLETVPPFEGRR</sequence>
<organism evidence="6 7">
    <name type="scientific">Oleiharenicola lentus</name>
    <dbReference type="NCBI Taxonomy" id="2508720"/>
    <lineage>
        <taxon>Bacteria</taxon>
        <taxon>Pseudomonadati</taxon>
        <taxon>Verrucomicrobiota</taxon>
        <taxon>Opitutia</taxon>
        <taxon>Opitutales</taxon>
        <taxon>Opitutaceae</taxon>
        <taxon>Oleiharenicola</taxon>
    </lineage>
</organism>
<gene>
    <name evidence="6" type="ORF">ESB00_19500</name>
</gene>
<evidence type="ECO:0000313" key="6">
    <source>
        <dbReference type="EMBL" id="RXK53869.1"/>
    </source>
</evidence>
<feature type="transmembrane region" description="Helical" evidence="5">
    <location>
        <begin position="164"/>
        <end position="181"/>
    </location>
</feature>
<comment type="subcellular location">
    <subcellularLocation>
        <location evidence="1">Endomembrane system</location>
        <topology evidence="1">Multi-pass membrane protein</topology>
    </subcellularLocation>
</comment>
<evidence type="ECO:0000256" key="5">
    <source>
        <dbReference type="SAM" id="Phobius"/>
    </source>
</evidence>
<evidence type="ECO:0000256" key="3">
    <source>
        <dbReference type="ARBA" id="ARBA00022989"/>
    </source>
</evidence>
<evidence type="ECO:0000313" key="7">
    <source>
        <dbReference type="Proteomes" id="UP000290218"/>
    </source>
</evidence>
<reference evidence="6 7" key="1">
    <citation type="submission" date="2019-01" db="EMBL/GenBank/DDBJ databases">
        <title>Lacunisphaera sp. strain TWA-58.</title>
        <authorList>
            <person name="Chen W.-M."/>
        </authorList>
    </citation>
    <scope>NUCLEOTIDE SEQUENCE [LARGE SCALE GENOMIC DNA]</scope>
    <source>
        <strain evidence="6 7">TWA-58</strain>
    </source>
</reference>
<evidence type="ECO:0000256" key="1">
    <source>
        <dbReference type="ARBA" id="ARBA00004127"/>
    </source>
</evidence>
<keyword evidence="6" id="KW-0808">Transferase</keyword>
<dbReference type="AlphaFoldDB" id="A0A4Q1C6B1"/>
<dbReference type="InterPro" id="IPR052527">
    <property type="entry name" value="Metal_cation-efflux_comp"/>
</dbReference>
<keyword evidence="3 5" id="KW-1133">Transmembrane helix</keyword>
<feature type="transmembrane region" description="Helical" evidence="5">
    <location>
        <begin position="95"/>
        <end position="117"/>
    </location>
</feature>
<dbReference type="GO" id="GO:0012505">
    <property type="term" value="C:endomembrane system"/>
    <property type="evidence" value="ECO:0007669"/>
    <property type="project" value="UniProtKB-SubCell"/>
</dbReference>
<dbReference type="PANTHER" id="PTHR43847:SF1">
    <property type="entry name" value="BLL3993 PROTEIN"/>
    <property type="match status" value="1"/>
</dbReference>
<dbReference type="Pfam" id="PF04191">
    <property type="entry name" value="PEMT"/>
    <property type="match status" value="1"/>
</dbReference>
<accession>A0A4Q1C6B1</accession>
<protein>
    <submittedName>
        <fullName evidence="6">Isoprenylcysteine carboxylmethyltransferase family protein</fullName>
    </submittedName>
</protein>
<evidence type="ECO:0000256" key="4">
    <source>
        <dbReference type="ARBA" id="ARBA00023136"/>
    </source>
</evidence>
<dbReference type="GO" id="GO:0008168">
    <property type="term" value="F:methyltransferase activity"/>
    <property type="evidence" value="ECO:0007669"/>
    <property type="project" value="UniProtKB-KW"/>
</dbReference>
<keyword evidence="2 5" id="KW-0812">Transmembrane</keyword>
<comment type="caution">
    <text evidence="6">The sequence shown here is derived from an EMBL/GenBank/DDBJ whole genome shotgun (WGS) entry which is preliminary data.</text>
</comment>
<keyword evidence="4 5" id="KW-0472">Membrane</keyword>
<evidence type="ECO:0000256" key="2">
    <source>
        <dbReference type="ARBA" id="ARBA00022692"/>
    </source>
</evidence>
<feature type="transmembrane region" description="Helical" evidence="5">
    <location>
        <begin position="138"/>
        <end position="158"/>
    </location>
</feature>